<dbReference type="PANTHER" id="PTHR30250:SF10">
    <property type="entry name" value="LIPOPOLYSACCHARIDE BIOSYNTHESIS PROTEIN WZXC"/>
    <property type="match status" value="1"/>
</dbReference>
<keyword evidence="6 7" id="KW-0472">Membrane</keyword>
<feature type="transmembrane region" description="Helical" evidence="7">
    <location>
        <begin position="180"/>
        <end position="200"/>
    </location>
</feature>
<evidence type="ECO:0000256" key="7">
    <source>
        <dbReference type="SAM" id="Phobius"/>
    </source>
</evidence>
<name>A0A0A8J772_ECOLX</name>
<accession>A0A0A8J772</accession>
<keyword evidence="4 7" id="KW-0812">Transmembrane</keyword>
<comment type="subcellular location">
    <subcellularLocation>
        <location evidence="1">Cell membrane</location>
        <topology evidence="1">Multi-pass membrane protein</topology>
    </subcellularLocation>
</comment>
<feature type="transmembrane region" description="Helical" evidence="7">
    <location>
        <begin position="334"/>
        <end position="354"/>
    </location>
</feature>
<feature type="transmembrane region" description="Helical" evidence="7">
    <location>
        <begin position="420"/>
        <end position="442"/>
    </location>
</feature>
<evidence type="ECO:0000256" key="5">
    <source>
        <dbReference type="ARBA" id="ARBA00022989"/>
    </source>
</evidence>
<dbReference type="PANTHER" id="PTHR30250">
    <property type="entry name" value="PST FAMILY PREDICTED COLANIC ACID TRANSPORTER"/>
    <property type="match status" value="1"/>
</dbReference>
<evidence type="ECO:0000313" key="8">
    <source>
        <dbReference type="EMBL" id="BAQ02061.1"/>
    </source>
</evidence>
<dbReference type="InterPro" id="IPR050833">
    <property type="entry name" value="Poly_Biosynth_Transport"/>
</dbReference>
<reference evidence="8" key="1">
    <citation type="journal article" date="2014" name="DNA Res.">
        <title>A complete view of the genetic diversity of the Escherichia coli O-antigen biosynthesis gene cluster.</title>
        <authorList>
            <person name="Iguchi A."/>
            <person name="Iyoda S."/>
            <person name="Kikuchi T."/>
            <person name="Ogura Y."/>
            <person name="Katsura K."/>
            <person name="Ohnishi M."/>
            <person name="Hayashi T."/>
            <person name="Thomson N.R."/>
        </authorList>
    </citation>
    <scope>NUCLEOTIDE SEQUENCE</scope>
    <source>
        <strain evidence="8">182-02</strain>
    </source>
</reference>
<dbReference type="Pfam" id="PF13440">
    <property type="entry name" value="Polysacc_synt_3"/>
    <property type="match status" value="1"/>
</dbReference>
<evidence type="ECO:0000256" key="3">
    <source>
        <dbReference type="ARBA" id="ARBA00022475"/>
    </source>
</evidence>
<protein>
    <submittedName>
        <fullName evidence="8">O-antigen flippase</fullName>
    </submittedName>
</protein>
<organism evidence="8">
    <name type="scientific">Escherichia coli</name>
    <dbReference type="NCBI Taxonomy" id="562"/>
    <lineage>
        <taxon>Bacteria</taxon>
        <taxon>Pseudomonadati</taxon>
        <taxon>Pseudomonadota</taxon>
        <taxon>Gammaproteobacteria</taxon>
        <taxon>Enterobacterales</taxon>
        <taxon>Enterobacteriaceae</taxon>
        <taxon>Escherichia</taxon>
    </lineage>
</organism>
<evidence type="ECO:0000256" key="6">
    <source>
        <dbReference type="ARBA" id="ARBA00023136"/>
    </source>
</evidence>
<evidence type="ECO:0000256" key="2">
    <source>
        <dbReference type="ARBA" id="ARBA00007430"/>
    </source>
</evidence>
<proteinExistence type="inferred from homology"/>
<feature type="transmembrane region" description="Helical" evidence="7">
    <location>
        <begin position="449"/>
        <end position="471"/>
    </location>
</feature>
<comment type="similarity">
    <text evidence="2">Belongs to the polysaccharide synthase family.</text>
</comment>
<sequence>MLLRRYMNSNVKKNISAVNGLKWSAIERICSQGIQLLLMIVLARQLGPGAFGLIGMLTIFITIGQVFIDSGFSAALIRKNERTESDYATVFYFNMTVAILFYAVLFFCAPFIAEFYKRNELIELTRVLGLTIIISAFIIVQRIQLSVILDFKTQAISSLSSVIISGGCALLMAYNGFGVWSLVIQTITMGLVNLVILNIYNPWLPKRSFSKKSFHGFFSFGSRLLISSLIDSIYTNIYLVVIGKSFSASTLGQFTQANLLSNTPAMTLTTVVQRVTYPLLSNVNNAKGNIDEIYLRILRLTAAAVFPVMFLLAIIAKPFVVLFLGQQWEPVAELMSILCIGYCLYPVHAINLNLLQVKGRTDLFLKLEIIKKTLITVILIVTIPFGVKIICIGIFAQYYISLLINTYYTGKLSSLSAIAQIKALLPIWLMASISSAISWFLIPREIFSGLYQIIGILITNISLYGIGMYLFQKDIYEMVKFLFIKTK</sequence>
<feature type="transmembrane region" description="Helical" evidence="7">
    <location>
        <begin position="124"/>
        <end position="143"/>
    </location>
</feature>
<feature type="transmembrane region" description="Helical" evidence="7">
    <location>
        <begin position="49"/>
        <end position="68"/>
    </location>
</feature>
<gene>
    <name evidence="8" type="primary">wzx</name>
</gene>
<feature type="transmembrane region" description="Helical" evidence="7">
    <location>
        <begin position="297"/>
        <end position="322"/>
    </location>
</feature>
<dbReference type="EMBL" id="AB812082">
    <property type="protein sequence ID" value="BAQ02061.1"/>
    <property type="molecule type" value="Genomic_DNA"/>
</dbReference>
<dbReference type="CDD" id="cd13127">
    <property type="entry name" value="MATE_tuaB_like"/>
    <property type="match status" value="1"/>
</dbReference>
<feature type="transmembrane region" description="Helical" evidence="7">
    <location>
        <begin position="155"/>
        <end position="174"/>
    </location>
</feature>
<evidence type="ECO:0000256" key="4">
    <source>
        <dbReference type="ARBA" id="ARBA00022692"/>
    </source>
</evidence>
<keyword evidence="5 7" id="KW-1133">Transmembrane helix</keyword>
<feature type="transmembrane region" description="Helical" evidence="7">
    <location>
        <begin position="374"/>
        <end position="400"/>
    </location>
</feature>
<feature type="transmembrane region" description="Helical" evidence="7">
    <location>
        <begin position="89"/>
        <end position="112"/>
    </location>
</feature>
<dbReference type="GO" id="GO:0005886">
    <property type="term" value="C:plasma membrane"/>
    <property type="evidence" value="ECO:0007669"/>
    <property type="project" value="UniProtKB-SubCell"/>
</dbReference>
<keyword evidence="3" id="KW-1003">Cell membrane</keyword>
<evidence type="ECO:0000256" key="1">
    <source>
        <dbReference type="ARBA" id="ARBA00004651"/>
    </source>
</evidence>
<dbReference type="AlphaFoldDB" id="A0A0A8J772"/>